<dbReference type="NCBIfam" id="TIGR00374">
    <property type="entry name" value="flippase-like domain"/>
    <property type="match status" value="1"/>
</dbReference>
<dbReference type="InterPro" id="IPR022791">
    <property type="entry name" value="L-PG_synthase/AglD"/>
</dbReference>
<feature type="transmembrane region" description="Helical" evidence="6">
    <location>
        <begin position="91"/>
        <end position="115"/>
    </location>
</feature>
<proteinExistence type="predicted"/>
<keyword evidence="3 6" id="KW-0812">Transmembrane</keyword>
<dbReference type="PANTHER" id="PTHR39087">
    <property type="entry name" value="UPF0104 MEMBRANE PROTEIN MJ1595"/>
    <property type="match status" value="1"/>
</dbReference>
<dbReference type="EMBL" id="CAFBPZ010000005">
    <property type="protein sequence ID" value="CAB5034327.1"/>
    <property type="molecule type" value="Genomic_DNA"/>
</dbReference>
<keyword evidence="2" id="KW-1003">Cell membrane</keyword>
<evidence type="ECO:0000313" key="8">
    <source>
        <dbReference type="EMBL" id="CAB5034327.1"/>
    </source>
</evidence>
<gene>
    <name evidence="7" type="ORF">UFOPK3495_00965</name>
    <name evidence="8" type="ORF">UFOPK4237_00161</name>
</gene>
<feature type="transmembrane region" description="Helical" evidence="6">
    <location>
        <begin position="267"/>
        <end position="286"/>
    </location>
</feature>
<accession>A0A6J7RZL1</accession>
<keyword evidence="4 6" id="KW-1133">Transmembrane helix</keyword>
<dbReference type="EMBL" id="CAFBMC010000048">
    <property type="protein sequence ID" value="CAB4901233.1"/>
    <property type="molecule type" value="Genomic_DNA"/>
</dbReference>
<sequence length="353" mass="37088">MSSPTPAAQIDKKKSLILGAVGLFFIVIIFWKVIPQIGSYSEALDALQAMGWLPIVLVVVCVLVYLTAYGLPFMAATPGLRFWPSEQINQAAFAISNGVPGGGAVGLAFQYGMLATYKVAPASATSAITAVGIWSTFISLGFPILGVVALVIGGENGSSYIWAGILGLAILAGVIVGFTSLMRSESAARWMGRTGNKLIGPFRTKIKAIATIDLVAPLVSFRESMYDVLKRRWAALSAAQIAVSVTQFSVLYVALRGIQGWDTPGTSILLVFAAFAISQLGMMIPITPGGLGTVDAVMISLLVKFGVDSGEATAADLVWRASSYIPQITIGIIALVAWTKKAGQTFATTTKDA</sequence>
<feature type="transmembrane region" description="Helical" evidence="6">
    <location>
        <begin position="15"/>
        <end position="34"/>
    </location>
</feature>
<keyword evidence="5 6" id="KW-0472">Membrane</keyword>
<feature type="transmembrane region" description="Helical" evidence="6">
    <location>
        <begin position="317"/>
        <end position="338"/>
    </location>
</feature>
<feature type="transmembrane region" description="Helical" evidence="6">
    <location>
        <begin position="127"/>
        <end position="153"/>
    </location>
</feature>
<feature type="transmembrane region" description="Helical" evidence="6">
    <location>
        <begin position="46"/>
        <end position="71"/>
    </location>
</feature>
<evidence type="ECO:0000256" key="6">
    <source>
        <dbReference type="SAM" id="Phobius"/>
    </source>
</evidence>
<protein>
    <submittedName>
        <fullName evidence="8">Unannotated protein</fullName>
    </submittedName>
</protein>
<name>A0A6J7RZL1_9ZZZZ</name>
<evidence type="ECO:0000313" key="7">
    <source>
        <dbReference type="EMBL" id="CAB4901233.1"/>
    </source>
</evidence>
<evidence type="ECO:0000256" key="3">
    <source>
        <dbReference type="ARBA" id="ARBA00022692"/>
    </source>
</evidence>
<feature type="transmembrane region" description="Helical" evidence="6">
    <location>
        <begin position="159"/>
        <end position="181"/>
    </location>
</feature>
<dbReference type="PANTHER" id="PTHR39087:SF2">
    <property type="entry name" value="UPF0104 MEMBRANE PROTEIN MJ1595"/>
    <property type="match status" value="1"/>
</dbReference>
<dbReference type="Pfam" id="PF03706">
    <property type="entry name" value="LPG_synthase_TM"/>
    <property type="match status" value="1"/>
</dbReference>
<reference evidence="8" key="1">
    <citation type="submission" date="2020-05" db="EMBL/GenBank/DDBJ databases">
        <authorList>
            <person name="Chiriac C."/>
            <person name="Salcher M."/>
            <person name="Ghai R."/>
            <person name="Kavagutti S V."/>
        </authorList>
    </citation>
    <scope>NUCLEOTIDE SEQUENCE</scope>
</reference>
<evidence type="ECO:0000256" key="1">
    <source>
        <dbReference type="ARBA" id="ARBA00004651"/>
    </source>
</evidence>
<comment type="subcellular location">
    <subcellularLocation>
        <location evidence="1">Cell membrane</location>
        <topology evidence="1">Multi-pass membrane protein</topology>
    </subcellularLocation>
</comment>
<feature type="transmembrane region" description="Helical" evidence="6">
    <location>
        <begin position="233"/>
        <end position="255"/>
    </location>
</feature>
<organism evidence="8">
    <name type="scientific">freshwater metagenome</name>
    <dbReference type="NCBI Taxonomy" id="449393"/>
    <lineage>
        <taxon>unclassified sequences</taxon>
        <taxon>metagenomes</taxon>
        <taxon>ecological metagenomes</taxon>
    </lineage>
</organism>
<evidence type="ECO:0000256" key="5">
    <source>
        <dbReference type="ARBA" id="ARBA00023136"/>
    </source>
</evidence>
<dbReference type="GO" id="GO:0005886">
    <property type="term" value="C:plasma membrane"/>
    <property type="evidence" value="ECO:0007669"/>
    <property type="project" value="UniProtKB-SubCell"/>
</dbReference>
<evidence type="ECO:0000256" key="2">
    <source>
        <dbReference type="ARBA" id="ARBA00022475"/>
    </source>
</evidence>
<dbReference type="AlphaFoldDB" id="A0A6J7RZL1"/>
<evidence type="ECO:0000256" key="4">
    <source>
        <dbReference type="ARBA" id="ARBA00022989"/>
    </source>
</evidence>